<dbReference type="Proteomes" id="UP000024635">
    <property type="component" value="Unassembled WGS sequence"/>
</dbReference>
<dbReference type="AlphaFoldDB" id="A0A016TEY3"/>
<reference evidence="2" key="1">
    <citation type="journal article" date="2015" name="Nat. Genet.">
        <title>The genome and transcriptome of the zoonotic hookworm Ancylostoma ceylanicum identify infection-specific gene families.</title>
        <authorList>
            <person name="Schwarz E.M."/>
            <person name="Hu Y."/>
            <person name="Antoshechkin I."/>
            <person name="Miller M.M."/>
            <person name="Sternberg P.W."/>
            <person name="Aroian R.V."/>
        </authorList>
    </citation>
    <scope>NUCLEOTIDE SEQUENCE</scope>
    <source>
        <strain evidence="2">HY135</strain>
    </source>
</reference>
<evidence type="ECO:0000313" key="1">
    <source>
        <dbReference type="EMBL" id="EYC01215.1"/>
    </source>
</evidence>
<accession>A0A016TEY3</accession>
<keyword evidence="2" id="KW-1185">Reference proteome</keyword>
<comment type="caution">
    <text evidence="1">The sequence shown here is derived from an EMBL/GenBank/DDBJ whole genome shotgun (WGS) entry which is preliminary data.</text>
</comment>
<protein>
    <submittedName>
        <fullName evidence="1">Uncharacterized protein</fullName>
    </submittedName>
</protein>
<name>A0A016TEY3_9BILA</name>
<sequence length="84" mass="9318">MKQQQNTKEPFLTISNSAVVISPRLPVNQLVKLAIDATIILCRPVLLALPVLNLVPSLLPRKASRTKDEPILIPPLLRKSLHHS</sequence>
<proteinExistence type="predicted"/>
<evidence type="ECO:0000313" key="2">
    <source>
        <dbReference type="Proteomes" id="UP000024635"/>
    </source>
</evidence>
<dbReference type="EMBL" id="JARK01001445">
    <property type="protein sequence ID" value="EYC01215.1"/>
    <property type="molecule type" value="Genomic_DNA"/>
</dbReference>
<gene>
    <name evidence="1" type="primary">Acey_s0109.g123</name>
    <name evidence="1" type="ORF">Y032_0109g123</name>
</gene>
<organism evidence="1 2">
    <name type="scientific">Ancylostoma ceylanicum</name>
    <dbReference type="NCBI Taxonomy" id="53326"/>
    <lineage>
        <taxon>Eukaryota</taxon>
        <taxon>Metazoa</taxon>
        <taxon>Ecdysozoa</taxon>
        <taxon>Nematoda</taxon>
        <taxon>Chromadorea</taxon>
        <taxon>Rhabditida</taxon>
        <taxon>Rhabditina</taxon>
        <taxon>Rhabditomorpha</taxon>
        <taxon>Strongyloidea</taxon>
        <taxon>Ancylostomatidae</taxon>
        <taxon>Ancylostomatinae</taxon>
        <taxon>Ancylostoma</taxon>
    </lineage>
</organism>